<dbReference type="EMBL" id="CP002631">
    <property type="protein sequence ID" value="AEB14976.1"/>
    <property type="molecule type" value="Genomic_DNA"/>
</dbReference>
<proteinExistence type="inferred from homology"/>
<feature type="transmembrane region" description="Helical" evidence="8">
    <location>
        <begin position="184"/>
        <end position="205"/>
    </location>
</feature>
<dbReference type="Pfam" id="PF00528">
    <property type="entry name" value="BPD_transp_1"/>
    <property type="match status" value="1"/>
</dbReference>
<dbReference type="InterPro" id="IPR035906">
    <property type="entry name" value="MetI-like_sf"/>
</dbReference>
<dbReference type="Gene3D" id="1.10.3720.10">
    <property type="entry name" value="MetI-like"/>
    <property type="match status" value="1"/>
</dbReference>
<keyword evidence="7 8" id="KW-0472">Membrane</keyword>
<sequence length="339" mass="37815">MKSKQENKEHKSFQLRLASKAYGAKYKKANPGPAYAWPMGAWFSLFFIVPLIIIVCYSFLKRDVYGGVTREFSLKAYEQMLSPAYGLIFLRTLWITIIATAVTILISLPCGYAMARSKHQTLLLILVIVPFLTNSLIRIFAWITILGDNGLFNQLLSNLHDIICKVTGSTKEFLPHKFMFTREAVILVSIYMYLPYAILPVFTAVDRFDFTLLEAARDLGATKMQSMFKVLIPGIKSGILSAIIFTFIPIFGTYTVPQLVGGKDSYMLGNIIVDQVQKVRNWPLASAFSLVITVISMAGVLLMLSTGKKEADMNKKLNKEDTTSSIAESISKASLKGSK</sequence>
<protein>
    <submittedName>
        <fullName evidence="10">ABC-type transporter, integral membrane subunit</fullName>
    </submittedName>
</protein>
<dbReference type="OrthoDB" id="9807047at2"/>
<evidence type="ECO:0000256" key="8">
    <source>
        <dbReference type="RuleBase" id="RU363032"/>
    </source>
</evidence>
<dbReference type="STRING" id="869209.Tresu_2106"/>
<accession>F2NTI7</accession>
<evidence type="ECO:0000256" key="5">
    <source>
        <dbReference type="ARBA" id="ARBA00022692"/>
    </source>
</evidence>
<dbReference type="KEGG" id="tsu:Tresu_2106"/>
<evidence type="ECO:0000256" key="6">
    <source>
        <dbReference type="ARBA" id="ARBA00022989"/>
    </source>
</evidence>
<reference evidence="10 11" key="1">
    <citation type="journal article" date="2011" name="Stand. Genomic Sci.">
        <title>Complete genome sequence of Treponema succinifaciens type strain (6091).</title>
        <authorList>
            <person name="Han C."/>
            <person name="Gronow S."/>
            <person name="Teshima H."/>
            <person name="Lapidus A."/>
            <person name="Nolan M."/>
            <person name="Lucas S."/>
            <person name="Hammon N."/>
            <person name="Deshpande S."/>
            <person name="Cheng J.F."/>
            <person name="Zeytun A."/>
            <person name="Tapia R."/>
            <person name="Goodwin L."/>
            <person name="Pitluck S."/>
            <person name="Liolios K."/>
            <person name="Pagani I."/>
            <person name="Ivanova N."/>
            <person name="Mavromatis K."/>
            <person name="Mikhailova N."/>
            <person name="Huntemann M."/>
            <person name="Pati A."/>
            <person name="Chen A."/>
            <person name="Palaniappan K."/>
            <person name="Land M."/>
            <person name="Hauser L."/>
            <person name="Brambilla E.M."/>
            <person name="Rohde M."/>
            <person name="Goker M."/>
            <person name="Woyke T."/>
            <person name="Bristow J."/>
            <person name="Eisen J.A."/>
            <person name="Markowitz V."/>
            <person name="Hugenholtz P."/>
            <person name="Kyrpides N.C."/>
            <person name="Klenk H.P."/>
            <person name="Detter J.C."/>
        </authorList>
    </citation>
    <scope>NUCLEOTIDE SEQUENCE [LARGE SCALE GENOMIC DNA]</scope>
    <source>
        <strain evidence="11">ATCC 33096 / DSM 2489 / 6091</strain>
    </source>
</reference>
<reference evidence="11" key="2">
    <citation type="submission" date="2011-04" db="EMBL/GenBank/DDBJ databases">
        <title>The complete genome of chromosome of Treponema succinifaciens DSM 2489.</title>
        <authorList>
            <person name="Lucas S."/>
            <person name="Copeland A."/>
            <person name="Lapidus A."/>
            <person name="Bruce D."/>
            <person name="Goodwin L."/>
            <person name="Pitluck S."/>
            <person name="Peters L."/>
            <person name="Kyrpides N."/>
            <person name="Mavromatis K."/>
            <person name="Ivanova N."/>
            <person name="Ovchinnikova G."/>
            <person name="Teshima H."/>
            <person name="Detter J.C."/>
            <person name="Tapia R."/>
            <person name="Han C."/>
            <person name="Land M."/>
            <person name="Hauser L."/>
            <person name="Markowitz V."/>
            <person name="Cheng J.-F."/>
            <person name="Hugenholtz P."/>
            <person name="Woyke T."/>
            <person name="Wu D."/>
            <person name="Gronow S."/>
            <person name="Wellnitz S."/>
            <person name="Brambilla E."/>
            <person name="Klenk H.-P."/>
            <person name="Eisen J.A."/>
        </authorList>
    </citation>
    <scope>NUCLEOTIDE SEQUENCE [LARGE SCALE GENOMIC DNA]</scope>
    <source>
        <strain evidence="11">ATCC 33096 / DSM 2489 / 6091</strain>
    </source>
</reference>
<name>F2NTI7_TRES6</name>
<dbReference type="CDD" id="cd06261">
    <property type="entry name" value="TM_PBP2"/>
    <property type="match status" value="1"/>
</dbReference>
<evidence type="ECO:0000256" key="1">
    <source>
        <dbReference type="ARBA" id="ARBA00004651"/>
    </source>
</evidence>
<evidence type="ECO:0000313" key="11">
    <source>
        <dbReference type="Proteomes" id="UP000006852"/>
    </source>
</evidence>
<dbReference type="PANTHER" id="PTHR42929">
    <property type="entry name" value="INNER MEMBRANE ABC TRANSPORTER PERMEASE PROTEIN YDCU-RELATED-RELATED"/>
    <property type="match status" value="1"/>
</dbReference>
<keyword evidence="6 8" id="KW-1133">Transmembrane helix</keyword>
<keyword evidence="3 8" id="KW-0813">Transport</keyword>
<feature type="transmembrane region" description="Helical" evidence="8">
    <location>
        <begin position="284"/>
        <end position="306"/>
    </location>
</feature>
<comment type="subcellular location">
    <subcellularLocation>
        <location evidence="1 8">Cell membrane</location>
        <topology evidence="1 8">Multi-pass membrane protein</topology>
    </subcellularLocation>
</comment>
<dbReference type="AlphaFoldDB" id="F2NTI7"/>
<feature type="transmembrane region" description="Helical" evidence="8">
    <location>
        <begin position="35"/>
        <end position="60"/>
    </location>
</feature>
<comment type="similarity">
    <text evidence="2">Belongs to the binding-protein-dependent transport system permease family. CysTW subfamily.</text>
</comment>
<evidence type="ECO:0000313" key="10">
    <source>
        <dbReference type="EMBL" id="AEB14976.1"/>
    </source>
</evidence>
<evidence type="ECO:0000259" key="9">
    <source>
        <dbReference type="PROSITE" id="PS50928"/>
    </source>
</evidence>
<feature type="transmembrane region" description="Helical" evidence="8">
    <location>
        <begin position="88"/>
        <end position="110"/>
    </location>
</feature>
<dbReference type="SUPFAM" id="SSF161098">
    <property type="entry name" value="MetI-like"/>
    <property type="match status" value="1"/>
</dbReference>
<feature type="transmembrane region" description="Helical" evidence="8">
    <location>
        <begin position="226"/>
        <end position="251"/>
    </location>
</feature>
<evidence type="ECO:0000256" key="7">
    <source>
        <dbReference type="ARBA" id="ARBA00023136"/>
    </source>
</evidence>
<evidence type="ECO:0000256" key="2">
    <source>
        <dbReference type="ARBA" id="ARBA00007069"/>
    </source>
</evidence>
<feature type="transmembrane region" description="Helical" evidence="8">
    <location>
        <begin position="122"/>
        <end position="145"/>
    </location>
</feature>
<dbReference type="GO" id="GO:0055085">
    <property type="term" value="P:transmembrane transport"/>
    <property type="evidence" value="ECO:0007669"/>
    <property type="project" value="InterPro"/>
</dbReference>
<keyword evidence="11" id="KW-1185">Reference proteome</keyword>
<dbReference type="RefSeq" id="WP_013702229.1">
    <property type="nucleotide sequence ID" value="NC_015385.1"/>
</dbReference>
<dbReference type="eggNOG" id="COG1176">
    <property type="taxonomic scope" value="Bacteria"/>
</dbReference>
<dbReference type="PANTHER" id="PTHR42929:SF1">
    <property type="entry name" value="INNER MEMBRANE ABC TRANSPORTER PERMEASE PROTEIN YDCU-RELATED"/>
    <property type="match status" value="1"/>
</dbReference>
<feature type="domain" description="ABC transmembrane type-1" evidence="9">
    <location>
        <begin position="89"/>
        <end position="303"/>
    </location>
</feature>
<organism evidence="10 11">
    <name type="scientific">Treponema succinifaciens (strain ATCC 33096 / DSM 2489 / 6091)</name>
    <dbReference type="NCBI Taxonomy" id="869209"/>
    <lineage>
        <taxon>Bacteria</taxon>
        <taxon>Pseudomonadati</taxon>
        <taxon>Spirochaetota</taxon>
        <taxon>Spirochaetia</taxon>
        <taxon>Spirochaetales</taxon>
        <taxon>Treponemataceae</taxon>
        <taxon>Treponema</taxon>
    </lineage>
</organism>
<dbReference type="InterPro" id="IPR000515">
    <property type="entry name" value="MetI-like"/>
</dbReference>
<keyword evidence="4" id="KW-1003">Cell membrane</keyword>
<dbReference type="Proteomes" id="UP000006852">
    <property type="component" value="Chromosome"/>
</dbReference>
<gene>
    <name evidence="10" type="ordered locus">Tresu_2106</name>
</gene>
<dbReference type="GO" id="GO:0005886">
    <property type="term" value="C:plasma membrane"/>
    <property type="evidence" value="ECO:0007669"/>
    <property type="project" value="UniProtKB-SubCell"/>
</dbReference>
<dbReference type="GeneID" id="302999229"/>
<dbReference type="PROSITE" id="PS50928">
    <property type="entry name" value="ABC_TM1"/>
    <property type="match status" value="1"/>
</dbReference>
<evidence type="ECO:0000256" key="4">
    <source>
        <dbReference type="ARBA" id="ARBA00022475"/>
    </source>
</evidence>
<dbReference type="HOGENOM" id="CLU_016047_18_3_12"/>
<keyword evidence="5 8" id="KW-0812">Transmembrane</keyword>
<evidence type="ECO:0000256" key="3">
    <source>
        <dbReference type="ARBA" id="ARBA00022448"/>
    </source>
</evidence>